<dbReference type="InterPro" id="IPR029052">
    <property type="entry name" value="Metallo-depent_PP-like"/>
</dbReference>
<dbReference type="AlphaFoldDB" id="A0A2S9YCH3"/>
<dbReference type="PANTHER" id="PTHR37031">
    <property type="entry name" value="METALLOPHOSPHATASE BINDING DOMAIN PROTEIN"/>
    <property type="match status" value="1"/>
</dbReference>
<dbReference type="Pfam" id="PF09423">
    <property type="entry name" value="PhoD"/>
    <property type="match status" value="1"/>
</dbReference>
<dbReference type="InterPro" id="IPR038607">
    <property type="entry name" value="PhoD-like_sf"/>
</dbReference>
<evidence type="ECO:0000259" key="2">
    <source>
        <dbReference type="Pfam" id="PF09423"/>
    </source>
</evidence>
<dbReference type="Proteomes" id="UP000237968">
    <property type="component" value="Unassembled WGS sequence"/>
</dbReference>
<feature type="domain" description="PhoD-like phosphatase metallophosphatase" evidence="2">
    <location>
        <begin position="158"/>
        <end position="439"/>
    </location>
</feature>
<dbReference type="RefSeq" id="WP_106391513.1">
    <property type="nucleotide sequence ID" value="NZ_PVNK01000111.1"/>
</dbReference>
<dbReference type="CDD" id="cd07389">
    <property type="entry name" value="MPP_PhoD"/>
    <property type="match status" value="1"/>
</dbReference>
<sequence>MPDPSAEIRERACDWLILGPIVGFTTDAEVRVLAQPFEKHQGMLELRIAEAVEGVRFDHARQGYGPVETLGPVRRFPVSEYGAYATAVFVVPGLDPDTRYFYEVVPEDAPLDVAGGFASRQPFSLRTLPRSPEAFKFSFHSCNGLHKPPRGGRPTDMWKRLLSEAVEDPELHFALLGGDQIYADVIREEWLREWGPDFDPSDPGRDQDLDAVDLARGMAFLEALPDRYERIYRAFWRRPELRTFMGHVPCLMTWDDHDIYDGWGSCGDEDKPAQRKFFEAAAGAFDAFQFALAPKEPLSEAARCEREGHRAFSFMVGEVAFVVLDLRSQRNINSRTPSAVLGERQWAWFAAELAELERRKPRQVVVVSAVPVSHISGAVEYLVPNSTELHDDIVDHWSSRSNRNDQARLLGKLFRLRQATGANVLLLSGDVHVGTVGEILCDDPRFLLDGESAARIHQGVSSAIAHEAPSGLTAHFVRYLVRGEHVLRNSFSGRVDEVVTARNFSIVSVQANGAFRFNLFREGAEVPDQYYFSTQGGGGWSQRTSPAQDLFGGSGRPS</sequence>
<dbReference type="InterPro" id="IPR018946">
    <property type="entry name" value="PhoD-like_MPP"/>
</dbReference>
<name>A0A2S9YCH3_9BACT</name>
<protein>
    <submittedName>
        <fullName evidence="3">PhoD-like phosphatase</fullName>
    </submittedName>
</protein>
<dbReference type="OrthoDB" id="327733at2"/>
<gene>
    <name evidence="3" type="ORF">ENSA5_20790</name>
</gene>
<proteinExistence type="predicted"/>
<dbReference type="Gene3D" id="3.60.21.70">
    <property type="entry name" value="PhoD-like phosphatase"/>
    <property type="match status" value="1"/>
</dbReference>
<evidence type="ECO:0000313" key="3">
    <source>
        <dbReference type="EMBL" id="PRQ02814.1"/>
    </source>
</evidence>
<dbReference type="SUPFAM" id="SSF56300">
    <property type="entry name" value="Metallo-dependent phosphatases"/>
    <property type="match status" value="1"/>
</dbReference>
<organism evidence="3 4">
    <name type="scientific">Enhygromyxa salina</name>
    <dbReference type="NCBI Taxonomy" id="215803"/>
    <lineage>
        <taxon>Bacteria</taxon>
        <taxon>Pseudomonadati</taxon>
        <taxon>Myxococcota</taxon>
        <taxon>Polyangia</taxon>
        <taxon>Nannocystales</taxon>
        <taxon>Nannocystaceae</taxon>
        <taxon>Enhygromyxa</taxon>
    </lineage>
</organism>
<dbReference type="PANTHER" id="PTHR37031:SF2">
    <property type="entry name" value="PHOD-LIKE PHOSPHATASE METALLOPHOSPHATASE DOMAIN-CONTAINING PROTEIN"/>
    <property type="match status" value="1"/>
</dbReference>
<feature type="region of interest" description="Disordered" evidence="1">
    <location>
        <begin position="535"/>
        <end position="558"/>
    </location>
</feature>
<dbReference type="EMBL" id="PVNK01000111">
    <property type="protein sequence ID" value="PRQ02814.1"/>
    <property type="molecule type" value="Genomic_DNA"/>
</dbReference>
<evidence type="ECO:0000313" key="4">
    <source>
        <dbReference type="Proteomes" id="UP000237968"/>
    </source>
</evidence>
<accession>A0A2S9YCH3</accession>
<evidence type="ECO:0000256" key="1">
    <source>
        <dbReference type="SAM" id="MobiDB-lite"/>
    </source>
</evidence>
<keyword evidence="4" id="KW-1185">Reference proteome</keyword>
<comment type="caution">
    <text evidence="3">The sequence shown here is derived from an EMBL/GenBank/DDBJ whole genome shotgun (WGS) entry which is preliminary data.</text>
</comment>
<reference evidence="3 4" key="1">
    <citation type="submission" date="2018-03" db="EMBL/GenBank/DDBJ databases">
        <title>Draft Genome Sequences of the Obligatory Marine Myxobacteria Enhygromyxa salina SWB005.</title>
        <authorList>
            <person name="Poehlein A."/>
            <person name="Moghaddam J.A."/>
            <person name="Harms H."/>
            <person name="Alanjari M."/>
            <person name="Koenig G.M."/>
            <person name="Daniel R."/>
            <person name="Schaeberle T.F."/>
        </authorList>
    </citation>
    <scope>NUCLEOTIDE SEQUENCE [LARGE SCALE GENOMIC DNA]</scope>
    <source>
        <strain evidence="3 4">SWB005</strain>
    </source>
</reference>